<dbReference type="Gene3D" id="3.30.70.270">
    <property type="match status" value="1"/>
</dbReference>
<feature type="domain" description="GGDEF" evidence="4">
    <location>
        <begin position="251"/>
        <end position="381"/>
    </location>
</feature>
<feature type="transmembrane region" description="Helical" evidence="3">
    <location>
        <begin position="116"/>
        <end position="137"/>
    </location>
</feature>
<keyword evidence="5" id="KW-0808">Transferase</keyword>
<evidence type="ECO:0000256" key="3">
    <source>
        <dbReference type="SAM" id="Phobius"/>
    </source>
</evidence>
<keyword evidence="3" id="KW-0472">Membrane</keyword>
<evidence type="ECO:0000256" key="1">
    <source>
        <dbReference type="ARBA" id="ARBA00012528"/>
    </source>
</evidence>
<dbReference type="SMART" id="SM00267">
    <property type="entry name" value="GGDEF"/>
    <property type="match status" value="1"/>
</dbReference>
<comment type="catalytic activity">
    <reaction evidence="2">
        <text>2 GTP = 3',3'-c-di-GMP + 2 diphosphate</text>
        <dbReference type="Rhea" id="RHEA:24898"/>
        <dbReference type="ChEBI" id="CHEBI:33019"/>
        <dbReference type="ChEBI" id="CHEBI:37565"/>
        <dbReference type="ChEBI" id="CHEBI:58805"/>
        <dbReference type="EC" id="2.7.7.65"/>
    </reaction>
</comment>
<sequence length="387" mass="42043">MSTTDVLLLVAMVSCIASAAVLASLARHRIAGLDRWLTAHCLLLVAFGVLVSRRGNYTPPIILTACFCVLAAAVLILHGCRRFAGHPSGRKIECLGLVVTAAAILYWTIIAPDENARAAVMSVVLAYTRIAIGWTIWNSRGLRQRRYGHWLVILAAAAGTVLYVSRAVECIFFANPNARALEPTAWNIAFISAGILSLLLLSIGLVMLANDRLVDHAQRLAAVDELTGLTARRELLLRAEQLLKEARASRSRLSVAIIDLDDFKSINDRFGHPAGDRVLQDFAREVSLRLRPMDLFGRLGGEEFAIFFPRTESQHAAALINSILSSGCVSSTGEHRPRCTFSAGIDECEPDDTLGDLMSRADVALYRAKRNGKARVEVASTDAISVA</sequence>
<dbReference type="EMBL" id="JAZHGC010000023">
    <property type="protein sequence ID" value="MEM5289096.1"/>
    <property type="molecule type" value="Genomic_DNA"/>
</dbReference>
<keyword evidence="6" id="KW-1185">Reference proteome</keyword>
<gene>
    <name evidence="5" type="ORF">V4C55_25515</name>
</gene>
<dbReference type="CDD" id="cd01949">
    <property type="entry name" value="GGDEF"/>
    <property type="match status" value="1"/>
</dbReference>
<keyword evidence="3" id="KW-1133">Transmembrane helix</keyword>
<dbReference type="NCBIfam" id="TIGR00254">
    <property type="entry name" value="GGDEF"/>
    <property type="match status" value="1"/>
</dbReference>
<evidence type="ECO:0000313" key="6">
    <source>
        <dbReference type="Proteomes" id="UP001494588"/>
    </source>
</evidence>
<organism evidence="5 6">
    <name type="scientific">Paraburkholderia sabiae</name>
    <dbReference type="NCBI Taxonomy" id="273251"/>
    <lineage>
        <taxon>Bacteria</taxon>
        <taxon>Pseudomonadati</taxon>
        <taxon>Pseudomonadota</taxon>
        <taxon>Betaproteobacteria</taxon>
        <taxon>Burkholderiales</taxon>
        <taxon>Burkholderiaceae</taxon>
        <taxon>Paraburkholderia</taxon>
    </lineage>
</organism>
<comment type="caution">
    <text evidence="5">The sequence shown here is derived from an EMBL/GenBank/DDBJ whole genome shotgun (WGS) entry which is preliminary data.</text>
</comment>
<reference evidence="5 6" key="1">
    <citation type="submission" date="2024-01" db="EMBL/GenBank/DDBJ databases">
        <title>The diversity of rhizobia nodulating Mimosa spp. in eleven states of Brazil covering several biomes is determined by host plant, location, and edaphic factors.</title>
        <authorList>
            <person name="Rouws L."/>
            <person name="Barauna A."/>
            <person name="Beukes C."/>
            <person name="De Faria S.M."/>
            <person name="Gross E."/>
            <person name="Dos Reis Junior F.B."/>
            <person name="Simon M."/>
            <person name="Maluk M."/>
            <person name="Odee D.W."/>
            <person name="Kenicer G."/>
            <person name="Young J.P.W."/>
            <person name="Reis V.M."/>
            <person name="Zilli J."/>
            <person name="James E.K."/>
        </authorList>
    </citation>
    <scope>NUCLEOTIDE SEQUENCE [LARGE SCALE GENOMIC DNA]</scope>
    <source>
        <strain evidence="5 6">JPY77</strain>
    </source>
</reference>
<dbReference type="InterPro" id="IPR043128">
    <property type="entry name" value="Rev_trsase/Diguanyl_cyclase"/>
</dbReference>
<feature type="transmembrane region" description="Helical" evidence="3">
    <location>
        <begin position="6"/>
        <end position="25"/>
    </location>
</feature>
<feature type="transmembrane region" description="Helical" evidence="3">
    <location>
        <begin position="92"/>
        <end position="110"/>
    </location>
</feature>
<dbReference type="SUPFAM" id="SSF55073">
    <property type="entry name" value="Nucleotide cyclase"/>
    <property type="match status" value="1"/>
</dbReference>
<dbReference type="PANTHER" id="PTHR45138:SF9">
    <property type="entry name" value="DIGUANYLATE CYCLASE DGCM-RELATED"/>
    <property type="match status" value="1"/>
</dbReference>
<evidence type="ECO:0000313" key="5">
    <source>
        <dbReference type="EMBL" id="MEM5289096.1"/>
    </source>
</evidence>
<feature type="transmembrane region" description="Helical" evidence="3">
    <location>
        <begin position="61"/>
        <end position="80"/>
    </location>
</feature>
<feature type="transmembrane region" description="Helical" evidence="3">
    <location>
        <begin position="186"/>
        <end position="209"/>
    </location>
</feature>
<protein>
    <recommendedName>
        <fullName evidence="1">diguanylate cyclase</fullName>
        <ecNumber evidence="1">2.7.7.65</ecNumber>
    </recommendedName>
</protein>
<dbReference type="Pfam" id="PF00990">
    <property type="entry name" value="GGDEF"/>
    <property type="match status" value="1"/>
</dbReference>
<dbReference type="EC" id="2.7.7.65" evidence="1"/>
<evidence type="ECO:0000259" key="4">
    <source>
        <dbReference type="PROSITE" id="PS50887"/>
    </source>
</evidence>
<dbReference type="InterPro" id="IPR050469">
    <property type="entry name" value="Diguanylate_Cyclase"/>
</dbReference>
<accession>A0ABU9QI02</accession>
<dbReference type="RefSeq" id="WP_201656602.1">
    <property type="nucleotide sequence ID" value="NZ_CAJHCS010000025.1"/>
</dbReference>
<keyword evidence="5" id="KW-0548">Nucleotidyltransferase</keyword>
<keyword evidence="3" id="KW-0812">Transmembrane</keyword>
<dbReference type="PANTHER" id="PTHR45138">
    <property type="entry name" value="REGULATORY COMPONENTS OF SENSORY TRANSDUCTION SYSTEM"/>
    <property type="match status" value="1"/>
</dbReference>
<dbReference type="InterPro" id="IPR000160">
    <property type="entry name" value="GGDEF_dom"/>
</dbReference>
<feature type="transmembrane region" description="Helical" evidence="3">
    <location>
        <begin position="149"/>
        <end position="174"/>
    </location>
</feature>
<name>A0ABU9QI02_9BURK</name>
<proteinExistence type="predicted"/>
<dbReference type="PROSITE" id="PS50887">
    <property type="entry name" value="GGDEF"/>
    <property type="match status" value="1"/>
</dbReference>
<evidence type="ECO:0000256" key="2">
    <source>
        <dbReference type="ARBA" id="ARBA00034247"/>
    </source>
</evidence>
<dbReference type="Proteomes" id="UP001494588">
    <property type="component" value="Unassembled WGS sequence"/>
</dbReference>
<dbReference type="GO" id="GO:0052621">
    <property type="term" value="F:diguanylate cyclase activity"/>
    <property type="evidence" value="ECO:0007669"/>
    <property type="project" value="UniProtKB-EC"/>
</dbReference>
<dbReference type="InterPro" id="IPR029787">
    <property type="entry name" value="Nucleotide_cyclase"/>
</dbReference>